<dbReference type="EMBL" id="FUWZ01000001">
    <property type="protein sequence ID" value="SJZ78855.1"/>
    <property type="molecule type" value="Genomic_DNA"/>
</dbReference>
<organism evidence="4 5">
    <name type="scientific">Chitinophaga eiseniae</name>
    <dbReference type="NCBI Taxonomy" id="634771"/>
    <lineage>
        <taxon>Bacteria</taxon>
        <taxon>Pseudomonadati</taxon>
        <taxon>Bacteroidota</taxon>
        <taxon>Chitinophagia</taxon>
        <taxon>Chitinophagales</taxon>
        <taxon>Chitinophagaceae</taxon>
        <taxon>Chitinophaga</taxon>
    </lineage>
</organism>
<dbReference type="OrthoDB" id="1488930at2"/>
<evidence type="ECO:0000259" key="3">
    <source>
        <dbReference type="Pfam" id="PF01734"/>
    </source>
</evidence>
<evidence type="ECO:0000313" key="4">
    <source>
        <dbReference type="EMBL" id="SJZ78855.1"/>
    </source>
</evidence>
<dbReference type="RefSeq" id="WP_078668191.1">
    <property type="nucleotide sequence ID" value="NZ_FUWZ01000001.1"/>
</dbReference>
<proteinExistence type="predicted"/>
<feature type="domain" description="PNPLA" evidence="3">
    <location>
        <begin position="385"/>
        <end position="607"/>
    </location>
</feature>
<feature type="transmembrane region" description="Helical" evidence="2">
    <location>
        <begin position="58"/>
        <end position="75"/>
    </location>
</feature>
<dbReference type="AlphaFoldDB" id="A0A1T4NIA8"/>
<reference evidence="5" key="1">
    <citation type="submission" date="2017-02" db="EMBL/GenBank/DDBJ databases">
        <authorList>
            <person name="Varghese N."/>
            <person name="Submissions S."/>
        </authorList>
    </citation>
    <scope>NUCLEOTIDE SEQUENCE [LARGE SCALE GENOMIC DNA]</scope>
    <source>
        <strain evidence="5">DSM 22224</strain>
    </source>
</reference>
<evidence type="ECO:0000256" key="1">
    <source>
        <dbReference type="ARBA" id="ARBA00023098"/>
    </source>
</evidence>
<keyword evidence="2" id="KW-1133">Transmembrane helix</keyword>
<feature type="transmembrane region" description="Helical" evidence="2">
    <location>
        <begin position="151"/>
        <end position="167"/>
    </location>
</feature>
<evidence type="ECO:0000313" key="5">
    <source>
        <dbReference type="Proteomes" id="UP000190367"/>
    </source>
</evidence>
<dbReference type="InterPro" id="IPR002641">
    <property type="entry name" value="PNPLA_dom"/>
</dbReference>
<dbReference type="InterPro" id="IPR016035">
    <property type="entry name" value="Acyl_Trfase/lysoPLipase"/>
</dbReference>
<feature type="transmembrane region" description="Helical" evidence="2">
    <location>
        <begin position="179"/>
        <end position="200"/>
    </location>
</feature>
<sequence length="772" mass="87845">MLLLLKNLLRLAAHLLKAIWLFFPGIIFLLLIIFICWSLDQGKDVIVAYTENTYRERIVFFLAIGFWVYVSWYSSRIIAYIKRTRLIADVKDEAQITDAAATRAYNDHNDRFPVSQPFLDEFPRVLGHCCFLLLELAMLQSPVLFHPLSSTVSWIIFVAALTLLYFLNRPLNRLSMQPAFRKVFMVLLISWLATVIATSFIPRISILLLLALLVLLHALFLLYTHLRRVELDISARKSLLLTHTPLDSIMSYFFIPRTEKSFFRWFILIGCAALVTYVAAIYSLGFARRLGPFPFLLLAFGMLLLFGNIVTALSVRYRISFHVLFIVTALIFGLKETHYVKLTTAKNGNHYEARPSLDTYLRAWLRTRPVMADSTYDVYFVMANGGASRSAYWTAAVLGEIEDASIRQLPEDRFSRHVFCLSGTSGGGVGVATFFSMLRDRTHEQPLYAKSAMTYLKQDYFSYTFARMLGPDFFRYIIRTSRAADRAAALEESFERSADIAGDSLYRVPFDAAMSSFPAMQADTVFLPVLCINTTRMQDGNPGVVTNLQLDAGIFNNRVDVLSLLRNDSDITITSGAILGARFPYLSPAGRIQNQYFVDGGYFDNSGAGVIQEIIRGIINIGEDDRHLHGDSSLLYQQISRLHFKVLHITNSPVIPGEAHFRSVAPIKNDLFAPILTIAGAYGMQTTVNDIRLSHYVSDINDYYYKKASYVQIPLYKDSLEWQQDPLRKRFPKGEPSYTMNWFMSDTTIRRINIRLANNTALTEFISSLKNR</sequence>
<dbReference type="Proteomes" id="UP000190367">
    <property type="component" value="Unassembled WGS sequence"/>
</dbReference>
<keyword evidence="1" id="KW-0443">Lipid metabolism</keyword>
<feature type="transmembrane region" description="Helical" evidence="2">
    <location>
        <begin position="20"/>
        <end position="38"/>
    </location>
</feature>
<protein>
    <recommendedName>
        <fullName evidence="3">PNPLA domain-containing protein</fullName>
    </recommendedName>
</protein>
<accession>A0A1T4NIA8</accession>
<feature type="transmembrane region" description="Helical" evidence="2">
    <location>
        <begin position="262"/>
        <end position="286"/>
    </location>
</feature>
<evidence type="ECO:0000256" key="2">
    <source>
        <dbReference type="SAM" id="Phobius"/>
    </source>
</evidence>
<dbReference type="GO" id="GO:0006629">
    <property type="term" value="P:lipid metabolic process"/>
    <property type="evidence" value="ECO:0007669"/>
    <property type="project" value="UniProtKB-KW"/>
</dbReference>
<keyword evidence="2" id="KW-0812">Transmembrane</keyword>
<dbReference type="SUPFAM" id="SSF52151">
    <property type="entry name" value="FabD/lysophospholipase-like"/>
    <property type="match status" value="1"/>
</dbReference>
<name>A0A1T4NIA8_9BACT</name>
<gene>
    <name evidence="4" type="ORF">SAMN04488128_1011599</name>
</gene>
<feature type="transmembrane region" description="Helical" evidence="2">
    <location>
        <begin position="317"/>
        <end position="334"/>
    </location>
</feature>
<keyword evidence="2" id="KW-0472">Membrane</keyword>
<keyword evidence="5" id="KW-1185">Reference proteome</keyword>
<feature type="transmembrane region" description="Helical" evidence="2">
    <location>
        <begin position="206"/>
        <end position="226"/>
    </location>
</feature>
<dbReference type="STRING" id="634771.SAMN04488128_1011599"/>
<dbReference type="Pfam" id="PF01734">
    <property type="entry name" value="Patatin"/>
    <property type="match status" value="1"/>
</dbReference>
<feature type="transmembrane region" description="Helical" evidence="2">
    <location>
        <begin position="293"/>
        <end position="311"/>
    </location>
</feature>